<dbReference type="Pfam" id="PF02643">
    <property type="entry name" value="DUF192"/>
    <property type="match status" value="1"/>
</dbReference>
<sequence>MATMKVWGKASEASGASAMVATRPHGLPVPLEIADSPRARRRGLLGRTGVRGALLLTPAHGVHTLGMRFALDVAYLDREWRVLSVRTMRPGRLGLPRWRARHVIEAEAGAMARWGVRRGARIVVEGAADGPGRGGE</sequence>
<dbReference type="InterPro" id="IPR038695">
    <property type="entry name" value="Saro_0823-like_sf"/>
</dbReference>
<protein>
    <recommendedName>
        <fullName evidence="3">DUF192 domain-containing protein</fullName>
    </recommendedName>
</protein>
<dbReference type="Gene3D" id="2.60.120.1140">
    <property type="entry name" value="Protein of unknown function DUF192"/>
    <property type="match status" value="1"/>
</dbReference>
<proteinExistence type="predicted"/>
<accession>A0A5P2CNC3</accession>
<gene>
    <name evidence="1" type="ORF">DEJ49_23590</name>
</gene>
<dbReference type="EMBL" id="CP029191">
    <property type="protein sequence ID" value="QES43567.1"/>
    <property type="molecule type" value="Genomic_DNA"/>
</dbReference>
<evidence type="ECO:0008006" key="3">
    <source>
        <dbReference type="Google" id="ProtNLM"/>
    </source>
</evidence>
<dbReference type="Proteomes" id="UP000324015">
    <property type="component" value="Chromosome"/>
</dbReference>
<name>A0A5P2CNC3_STRVZ</name>
<dbReference type="AlphaFoldDB" id="A0A5P2CNC3"/>
<reference evidence="1 2" key="1">
    <citation type="submission" date="2018-05" db="EMBL/GenBank/DDBJ databases">
        <title>Streptomyces venezuelae.</title>
        <authorList>
            <person name="Kim W."/>
            <person name="Lee N."/>
            <person name="Cho B.-K."/>
        </authorList>
    </citation>
    <scope>NUCLEOTIDE SEQUENCE [LARGE SCALE GENOMIC DNA]</scope>
    <source>
        <strain evidence="1 2">ATCC 14585</strain>
    </source>
</reference>
<evidence type="ECO:0000313" key="1">
    <source>
        <dbReference type="EMBL" id="QES43567.1"/>
    </source>
</evidence>
<dbReference type="InterPro" id="IPR003795">
    <property type="entry name" value="DUF192"/>
</dbReference>
<organism evidence="1 2">
    <name type="scientific">Streptomyces venezuelae</name>
    <dbReference type="NCBI Taxonomy" id="54571"/>
    <lineage>
        <taxon>Bacteria</taxon>
        <taxon>Bacillati</taxon>
        <taxon>Actinomycetota</taxon>
        <taxon>Actinomycetes</taxon>
        <taxon>Kitasatosporales</taxon>
        <taxon>Streptomycetaceae</taxon>
        <taxon>Streptomyces</taxon>
    </lineage>
</organism>
<evidence type="ECO:0000313" key="2">
    <source>
        <dbReference type="Proteomes" id="UP000324015"/>
    </source>
</evidence>